<dbReference type="PANTHER" id="PTHR35585:SF1">
    <property type="entry name" value="HHE DOMAIN PROTEIN (AFU_ORTHOLOGUE AFUA_4G00730)"/>
    <property type="match status" value="1"/>
</dbReference>
<dbReference type="Proteomes" id="UP001501842">
    <property type="component" value="Unassembled WGS sequence"/>
</dbReference>
<evidence type="ECO:0000256" key="1">
    <source>
        <dbReference type="SAM" id="MobiDB-lite"/>
    </source>
</evidence>
<reference evidence="3 4" key="1">
    <citation type="journal article" date="2019" name="Int. J. Syst. Evol. Microbiol.">
        <title>The Global Catalogue of Microorganisms (GCM) 10K type strain sequencing project: providing services to taxonomists for standard genome sequencing and annotation.</title>
        <authorList>
            <consortium name="The Broad Institute Genomics Platform"/>
            <consortium name="The Broad Institute Genome Sequencing Center for Infectious Disease"/>
            <person name="Wu L."/>
            <person name="Ma J."/>
        </authorList>
    </citation>
    <scope>NUCLEOTIDE SEQUENCE [LARGE SCALE GENOMIC DNA]</scope>
    <source>
        <strain evidence="3 4">JCM 8201</strain>
    </source>
</reference>
<dbReference type="Pfam" id="PF01814">
    <property type="entry name" value="Hemerythrin"/>
    <property type="match status" value="1"/>
</dbReference>
<feature type="region of interest" description="Disordered" evidence="1">
    <location>
        <begin position="144"/>
        <end position="232"/>
    </location>
</feature>
<proteinExistence type="predicted"/>
<evidence type="ECO:0000313" key="3">
    <source>
        <dbReference type="EMBL" id="GAA2724444.1"/>
    </source>
</evidence>
<accession>A0ABN3U4G4</accession>
<dbReference type="PANTHER" id="PTHR35585">
    <property type="entry name" value="HHE DOMAIN PROTEIN (AFU_ORTHOLOGUE AFUA_4G00730)"/>
    <property type="match status" value="1"/>
</dbReference>
<feature type="compositionally biased region" description="Basic and acidic residues" evidence="1">
    <location>
        <begin position="222"/>
        <end position="232"/>
    </location>
</feature>
<evidence type="ECO:0000259" key="2">
    <source>
        <dbReference type="Pfam" id="PF01814"/>
    </source>
</evidence>
<evidence type="ECO:0000313" key="4">
    <source>
        <dbReference type="Proteomes" id="UP001501842"/>
    </source>
</evidence>
<gene>
    <name evidence="3" type="ORF">GCM10010439_22060</name>
</gene>
<protein>
    <recommendedName>
        <fullName evidence="2">Hemerythrin-like domain-containing protein</fullName>
    </recommendedName>
</protein>
<feature type="compositionally biased region" description="Low complexity" evidence="1">
    <location>
        <begin position="164"/>
        <end position="220"/>
    </location>
</feature>
<name>A0ABN3U4G4_9ACTN</name>
<dbReference type="EMBL" id="BAAATZ010000007">
    <property type="protein sequence ID" value="GAA2724444.1"/>
    <property type="molecule type" value="Genomic_DNA"/>
</dbReference>
<dbReference type="InterPro" id="IPR012312">
    <property type="entry name" value="Hemerythrin-like"/>
</dbReference>
<dbReference type="Gene3D" id="1.20.120.520">
    <property type="entry name" value="nmb1532 protein domain like"/>
    <property type="match status" value="1"/>
</dbReference>
<sequence>MEDVFTALENGHREIRRMLRELESSPNSANGANQAALARRRQMVDRLIMEHSRHETAEQECFWPAVRELMANGEQLAEQGVRQEQAAQQMMGELRNIDPQEARFEEMLRNAAQDMKSHMDFEEQQVMPALRKVMDPQRAQRIGEQLMQSKQSASAGRARPHAAPRPGALKGTAQARGGQNQNQGQNQGQKQRGQNQNQGQNQNRSRFQQEQEQEEQPQGRQKPKDPMGGRGR</sequence>
<dbReference type="RefSeq" id="WP_344450202.1">
    <property type="nucleotide sequence ID" value="NZ_BAAATZ010000007.1"/>
</dbReference>
<organism evidence="3 4">
    <name type="scientific">Actinocorallia aurantiaca</name>
    <dbReference type="NCBI Taxonomy" id="46204"/>
    <lineage>
        <taxon>Bacteria</taxon>
        <taxon>Bacillati</taxon>
        <taxon>Actinomycetota</taxon>
        <taxon>Actinomycetes</taxon>
        <taxon>Streptosporangiales</taxon>
        <taxon>Thermomonosporaceae</taxon>
        <taxon>Actinocorallia</taxon>
    </lineage>
</organism>
<comment type="caution">
    <text evidence="3">The sequence shown here is derived from an EMBL/GenBank/DDBJ whole genome shotgun (WGS) entry which is preliminary data.</text>
</comment>
<feature type="domain" description="Hemerythrin-like" evidence="2">
    <location>
        <begin position="6"/>
        <end position="130"/>
    </location>
</feature>
<keyword evidence="4" id="KW-1185">Reference proteome</keyword>